<dbReference type="Proteomes" id="UP001062846">
    <property type="component" value="Chromosome 1"/>
</dbReference>
<reference evidence="1" key="1">
    <citation type="submission" date="2022-02" db="EMBL/GenBank/DDBJ databases">
        <title>Plant Genome Project.</title>
        <authorList>
            <person name="Zhang R.-G."/>
        </authorList>
    </citation>
    <scope>NUCLEOTIDE SEQUENCE</scope>
    <source>
        <strain evidence="1">AT1</strain>
    </source>
</reference>
<comment type="caution">
    <text evidence="1">The sequence shown here is derived from an EMBL/GenBank/DDBJ whole genome shotgun (WGS) entry which is preliminary data.</text>
</comment>
<keyword evidence="2" id="KW-1185">Reference proteome</keyword>
<protein>
    <submittedName>
        <fullName evidence="1">Uncharacterized protein</fullName>
    </submittedName>
</protein>
<gene>
    <name evidence="1" type="ORF">RHMOL_Rhmol01G0188000</name>
</gene>
<accession>A0ACC0Q2S5</accession>
<sequence>MVQTPHFDALVVTFQISVHDVKRILIDQGSLVEVMYYDLFQKLDLLKSALQPAEVPIIGLNSALVWPLSCIFLPVVVGSMTLSVKFIVVNVLSPYNAILGQIWLHGMQAFASTYHQVVGFISTNGR</sequence>
<organism evidence="1 2">
    <name type="scientific">Rhododendron molle</name>
    <name type="common">Chinese azalea</name>
    <name type="synonym">Azalea mollis</name>
    <dbReference type="NCBI Taxonomy" id="49168"/>
    <lineage>
        <taxon>Eukaryota</taxon>
        <taxon>Viridiplantae</taxon>
        <taxon>Streptophyta</taxon>
        <taxon>Embryophyta</taxon>
        <taxon>Tracheophyta</taxon>
        <taxon>Spermatophyta</taxon>
        <taxon>Magnoliopsida</taxon>
        <taxon>eudicotyledons</taxon>
        <taxon>Gunneridae</taxon>
        <taxon>Pentapetalae</taxon>
        <taxon>asterids</taxon>
        <taxon>Ericales</taxon>
        <taxon>Ericaceae</taxon>
        <taxon>Ericoideae</taxon>
        <taxon>Rhodoreae</taxon>
        <taxon>Rhododendron</taxon>
    </lineage>
</organism>
<proteinExistence type="predicted"/>
<dbReference type="EMBL" id="CM046388">
    <property type="protein sequence ID" value="KAI8572313.1"/>
    <property type="molecule type" value="Genomic_DNA"/>
</dbReference>
<name>A0ACC0Q2S5_RHOML</name>
<evidence type="ECO:0000313" key="2">
    <source>
        <dbReference type="Proteomes" id="UP001062846"/>
    </source>
</evidence>
<evidence type="ECO:0000313" key="1">
    <source>
        <dbReference type="EMBL" id="KAI8572313.1"/>
    </source>
</evidence>